<evidence type="ECO:0000256" key="6">
    <source>
        <dbReference type="SAM" id="Phobius"/>
    </source>
</evidence>
<dbReference type="Pfam" id="PF03600">
    <property type="entry name" value="CitMHS"/>
    <property type="match status" value="1"/>
</dbReference>
<dbReference type="Proteomes" id="UP000686327">
    <property type="component" value="Unassembled WGS sequence"/>
</dbReference>
<dbReference type="RefSeq" id="WP_216377022.1">
    <property type="nucleotide sequence ID" value="NZ_JAGRYT010000038.1"/>
</dbReference>
<evidence type="ECO:0000256" key="1">
    <source>
        <dbReference type="ARBA" id="ARBA00004141"/>
    </source>
</evidence>
<evidence type="ECO:0000259" key="7">
    <source>
        <dbReference type="Pfam" id="PF03600"/>
    </source>
</evidence>
<feature type="transmembrane region" description="Helical" evidence="6">
    <location>
        <begin position="40"/>
        <end position="60"/>
    </location>
</feature>
<feature type="transmembrane region" description="Helical" evidence="6">
    <location>
        <begin position="201"/>
        <end position="217"/>
    </location>
</feature>
<dbReference type="EMBL" id="JAGRYU010000035">
    <property type="protein sequence ID" value="MBU4684243.1"/>
    <property type="molecule type" value="Genomic_DNA"/>
</dbReference>
<protein>
    <submittedName>
        <fullName evidence="8">Anion permease</fullName>
    </submittedName>
</protein>
<evidence type="ECO:0000313" key="9">
    <source>
        <dbReference type="Proteomes" id="UP000686327"/>
    </source>
</evidence>
<keyword evidence="3 6" id="KW-0812">Transmembrane</keyword>
<evidence type="ECO:0000256" key="4">
    <source>
        <dbReference type="ARBA" id="ARBA00022989"/>
    </source>
</evidence>
<keyword evidence="4 6" id="KW-1133">Transmembrane helix</keyword>
<feature type="transmembrane region" description="Helical" evidence="6">
    <location>
        <begin position="311"/>
        <end position="335"/>
    </location>
</feature>
<feature type="domain" description="Citrate transporter-like" evidence="7">
    <location>
        <begin position="23"/>
        <end position="307"/>
    </location>
</feature>
<evidence type="ECO:0000256" key="3">
    <source>
        <dbReference type="ARBA" id="ARBA00022692"/>
    </source>
</evidence>
<dbReference type="InterPro" id="IPR051475">
    <property type="entry name" value="Diverse_Ion_Transporter"/>
</dbReference>
<evidence type="ECO:0000313" key="8">
    <source>
        <dbReference type="EMBL" id="MBU4684243.1"/>
    </source>
</evidence>
<feature type="transmembrane region" description="Helical" evidence="6">
    <location>
        <begin position="283"/>
        <end position="304"/>
    </location>
</feature>
<dbReference type="PANTHER" id="PTHR43568">
    <property type="entry name" value="P PROTEIN"/>
    <property type="match status" value="1"/>
</dbReference>
<sequence length="370" mass="40941">MLIRLARPFLRDRFLHLLLLVGIALSLAVPFRPALWPAAIDWHTIITLTGLMMLTKGVELSGYFDVLGRRMVARFANERQLALFMVSAAALLSTFLTNDVALFIIVPLTITLKKLCSIPASRLIIFEALAVNAGSLLTPIGNPQNILLWGRSGLSFAAFSWQMAPLALAMMLSLLLLAWFCFKARPLHYHNDAGDGGWQPTLVYSCLGFYIVFIVALEMQLELWGLGLVAVGFLVLARRVLLSIDWSLLAVFVVMFIDVHLVTQLPALQHSLHDVARLSSPGLYTLGIVLSQFISNVPATILLLNYVPASLLLAFAVNIGGFGLLPGSLANLIALRMANDRRIWWRFHLYSLPMLLWAALVGYGLLRILV</sequence>
<evidence type="ECO:0000256" key="2">
    <source>
        <dbReference type="ARBA" id="ARBA00022448"/>
    </source>
</evidence>
<proteinExistence type="predicted"/>
<keyword evidence="9" id="KW-1185">Reference proteome</keyword>
<name>A0ABS6DMA7_9ENTR</name>
<feature type="transmembrane region" description="Helical" evidence="6">
    <location>
        <begin position="81"/>
        <end position="105"/>
    </location>
</feature>
<keyword evidence="5 6" id="KW-0472">Membrane</keyword>
<feature type="transmembrane region" description="Helical" evidence="6">
    <location>
        <begin position="347"/>
        <end position="366"/>
    </location>
</feature>
<feature type="transmembrane region" description="Helical" evidence="6">
    <location>
        <begin position="246"/>
        <end position="263"/>
    </location>
</feature>
<evidence type="ECO:0000256" key="5">
    <source>
        <dbReference type="ARBA" id="ARBA00023136"/>
    </source>
</evidence>
<gene>
    <name evidence="8" type="ORF">KC222_19775</name>
</gene>
<feature type="transmembrane region" description="Helical" evidence="6">
    <location>
        <begin position="159"/>
        <end position="180"/>
    </location>
</feature>
<feature type="transmembrane region" description="Helical" evidence="6">
    <location>
        <begin position="223"/>
        <end position="241"/>
    </location>
</feature>
<comment type="caution">
    <text evidence="8">The sequence shown here is derived from an EMBL/GenBank/DDBJ whole genome shotgun (WGS) entry which is preliminary data.</text>
</comment>
<dbReference type="PANTHER" id="PTHR43568:SF1">
    <property type="entry name" value="P PROTEIN"/>
    <property type="match status" value="1"/>
</dbReference>
<reference evidence="9" key="2">
    <citation type="submission" date="2023-07" db="EMBL/GenBank/DDBJ databases">
        <title>Cedecea davisae an AmpC producer and its therapeutic implications.</title>
        <authorList>
            <person name="Notter J."/>
        </authorList>
    </citation>
    <scope>NUCLEOTIDE SEQUENCE [LARGE SCALE GENOMIC DNA]</scope>
    <source>
        <strain evidence="9">1</strain>
    </source>
</reference>
<reference evidence="8 9" key="1">
    <citation type="submission" date="2021-04" db="EMBL/GenBank/DDBJ databases">
        <authorList>
            <person name="Seiffert S.N."/>
        </authorList>
    </citation>
    <scope>NUCLEOTIDE SEQUENCE [LARGE SCALE GENOMIC DNA]</scope>
    <source>
        <strain evidence="8 9">1</strain>
    </source>
</reference>
<dbReference type="InterPro" id="IPR004680">
    <property type="entry name" value="Cit_transptr-like_dom"/>
</dbReference>
<accession>A0ABS6DMA7</accession>
<keyword evidence="2" id="KW-0813">Transport</keyword>
<comment type="subcellular location">
    <subcellularLocation>
        <location evidence="1">Membrane</location>
        <topology evidence="1">Multi-pass membrane protein</topology>
    </subcellularLocation>
</comment>
<organism evidence="8 9">
    <name type="scientific">Cedecea davisae</name>
    <dbReference type="NCBI Taxonomy" id="158484"/>
    <lineage>
        <taxon>Bacteria</taxon>
        <taxon>Pseudomonadati</taxon>
        <taxon>Pseudomonadota</taxon>
        <taxon>Gammaproteobacteria</taxon>
        <taxon>Enterobacterales</taxon>
        <taxon>Enterobacteriaceae</taxon>
        <taxon>Cedecea</taxon>
    </lineage>
</organism>